<name>A0A0G2EVQ0_PHACM</name>
<keyword evidence="4 11" id="KW-0396">Initiation factor</keyword>
<dbReference type="GO" id="GO:0003743">
    <property type="term" value="F:translation initiation factor activity"/>
    <property type="evidence" value="ECO:0007669"/>
    <property type="project" value="UniProtKB-KW"/>
</dbReference>
<comment type="caution">
    <text evidence="11">The sequence shown here is derived from an EMBL/GenBank/DDBJ whole genome shotgun (WGS) entry which is preliminary data.</text>
</comment>
<evidence type="ECO:0000256" key="1">
    <source>
        <dbReference type="ARBA" id="ARBA00004514"/>
    </source>
</evidence>
<dbReference type="InterPro" id="IPR042528">
    <property type="entry name" value="elF-2B_alpha_N"/>
</dbReference>
<dbReference type="InterPro" id="IPR051501">
    <property type="entry name" value="eIF2B_alpha/beta/delta"/>
</dbReference>
<dbReference type="GO" id="GO:0005851">
    <property type="term" value="C:eukaryotic translation initiation factor 2B complex"/>
    <property type="evidence" value="ECO:0007669"/>
    <property type="project" value="EnsemblFungi"/>
</dbReference>
<evidence type="ECO:0000256" key="8">
    <source>
        <dbReference type="ARBA" id="ARBA00046432"/>
    </source>
</evidence>
<dbReference type="GO" id="GO:0005085">
    <property type="term" value="F:guanyl-nucleotide exchange factor activity"/>
    <property type="evidence" value="ECO:0007669"/>
    <property type="project" value="EnsemblFungi"/>
</dbReference>
<feature type="region of interest" description="Disordered" evidence="10">
    <location>
        <begin position="356"/>
        <end position="376"/>
    </location>
</feature>
<evidence type="ECO:0000313" key="11">
    <source>
        <dbReference type="EMBL" id="KKY26279.1"/>
    </source>
</evidence>
<sequence length="442" mass="47643">MAEAGEANSRLVEFKLYLLALISPTTTLQILRLICGKLIGILVTPLTPPAEGSTTPPPLPGHPPLARMATVGQPPVAGTDNGKPFDIVQTYKDLLASDPDLTMPVAAIEALVHLLTASPSTTISETLDQLATSSAQLRRSIPNPISLSAGTDLFQRYLIQTLQRPGQLGPAGDFNLLRQHLLSNSRLFVKRAKAARDKIASYGREFVGDGSTVLTNGGSRVVSALLQRAANEQRGRQSNIRFRVMYVLPSSPSQSTEGLETVQALRQKGVPVATIPESGVAYAIGKADMVIVGAEGVVENGGIISRLGTYQIGLIAKAMKKPFYVVAESYKFVRLYPLGQYDLGIDQKIVDFKTDDGSDQAAEDRDTQEQADVDQTPLVNERKDYFDITNSNQVQGDQQPTTISNQSDAVDFTPPNLISALITESGVLTPSAVSEELIKLWF</sequence>
<dbReference type="SUPFAM" id="SSF100950">
    <property type="entry name" value="NagB/RpiA/CoA transferase-like"/>
    <property type="match status" value="1"/>
</dbReference>
<dbReference type="GO" id="GO:1904262">
    <property type="term" value="P:negative regulation of TORC1 signaling"/>
    <property type="evidence" value="ECO:0007669"/>
    <property type="project" value="EnsemblFungi"/>
</dbReference>
<evidence type="ECO:0000313" key="12">
    <source>
        <dbReference type="Proteomes" id="UP000053317"/>
    </source>
</evidence>
<keyword evidence="5" id="KW-0648">Protein biosynthesis</keyword>
<evidence type="ECO:0000256" key="2">
    <source>
        <dbReference type="ARBA" id="ARBA00007251"/>
    </source>
</evidence>
<dbReference type="FunFam" id="1.20.120.1070:FF:000002">
    <property type="entry name" value="Translation initiation factor eIF-2B subunit alpha"/>
    <property type="match status" value="1"/>
</dbReference>
<comment type="similarity">
    <text evidence="2 9">Belongs to the eIF-2B alpha/beta/delta subunits family.</text>
</comment>
<dbReference type="PANTHER" id="PTHR45860">
    <property type="entry name" value="TRANSLATION INITIATION FACTOR EIF-2B SUBUNIT ALPHA"/>
    <property type="match status" value="1"/>
</dbReference>
<evidence type="ECO:0000256" key="3">
    <source>
        <dbReference type="ARBA" id="ARBA00022490"/>
    </source>
</evidence>
<organism evidence="11 12">
    <name type="scientific">Phaeomoniella chlamydospora</name>
    <name type="common">Phaeoacremonium chlamydosporum</name>
    <dbReference type="NCBI Taxonomy" id="158046"/>
    <lineage>
        <taxon>Eukaryota</taxon>
        <taxon>Fungi</taxon>
        <taxon>Dikarya</taxon>
        <taxon>Ascomycota</taxon>
        <taxon>Pezizomycotina</taxon>
        <taxon>Eurotiomycetes</taxon>
        <taxon>Chaetothyriomycetidae</taxon>
        <taxon>Phaeomoniellales</taxon>
        <taxon>Phaeomoniellaceae</taxon>
        <taxon>Phaeomoniella</taxon>
    </lineage>
</organism>
<dbReference type="OrthoDB" id="10249309at2759"/>
<dbReference type="GO" id="GO:0002183">
    <property type="term" value="P:cytoplasmic translational initiation"/>
    <property type="evidence" value="ECO:0007669"/>
    <property type="project" value="EnsemblFungi"/>
</dbReference>
<dbReference type="InterPro" id="IPR037171">
    <property type="entry name" value="NagB/RpiA_transferase-like"/>
</dbReference>
<evidence type="ECO:0000256" key="10">
    <source>
        <dbReference type="SAM" id="MobiDB-lite"/>
    </source>
</evidence>
<dbReference type="GO" id="GO:0005829">
    <property type="term" value="C:cytosol"/>
    <property type="evidence" value="ECO:0007669"/>
    <property type="project" value="UniProtKB-SubCell"/>
</dbReference>
<accession>A0A0G2EVQ0</accession>
<dbReference type="GO" id="GO:0045948">
    <property type="term" value="P:positive regulation of translational initiation"/>
    <property type="evidence" value="ECO:0007669"/>
    <property type="project" value="EnsemblFungi"/>
</dbReference>
<dbReference type="Gene3D" id="1.20.120.1070">
    <property type="entry name" value="Translation initiation factor eIF-2B, N-terminal domain"/>
    <property type="match status" value="1"/>
</dbReference>
<evidence type="ECO:0000256" key="6">
    <source>
        <dbReference type="ARBA" id="ARBA00044208"/>
    </source>
</evidence>
<dbReference type="AlphaFoldDB" id="A0A0G2EVQ0"/>
<feature type="region of interest" description="Disordered" evidence="10">
    <location>
        <begin position="49"/>
        <end position="82"/>
    </location>
</feature>
<protein>
    <recommendedName>
        <fullName evidence="6">Translation initiation factor eIF2B subunit alpha</fullName>
    </recommendedName>
    <alternativeName>
        <fullName evidence="7">eIF2B GDP-GTP exchange factor subunit alpha</fullName>
    </alternativeName>
</protein>
<dbReference type="InterPro" id="IPR000649">
    <property type="entry name" value="IF-2B-related"/>
</dbReference>
<keyword evidence="12" id="KW-1185">Reference proteome</keyword>
<dbReference type="EMBL" id="LCWF01000036">
    <property type="protein sequence ID" value="KKY26279.1"/>
    <property type="molecule type" value="Genomic_DNA"/>
</dbReference>
<reference evidence="11 12" key="2">
    <citation type="submission" date="2015-05" db="EMBL/GenBank/DDBJ databases">
        <authorList>
            <person name="Morales-Cruz A."/>
            <person name="Amrine K.C."/>
            <person name="Cantu D."/>
        </authorList>
    </citation>
    <scope>NUCLEOTIDE SEQUENCE [LARGE SCALE GENOMIC DNA]</scope>
    <source>
        <strain evidence="11">UCRPC4</strain>
    </source>
</reference>
<keyword evidence="3" id="KW-0963">Cytoplasm</keyword>
<feature type="compositionally biased region" description="Basic and acidic residues" evidence="10">
    <location>
        <begin position="356"/>
        <end position="368"/>
    </location>
</feature>
<dbReference type="InterPro" id="IPR042529">
    <property type="entry name" value="IF_2B-like_C"/>
</dbReference>
<dbReference type="Gene3D" id="3.40.50.10470">
    <property type="entry name" value="Translation initiation factor eif-2b, domain 2"/>
    <property type="match status" value="1"/>
</dbReference>
<dbReference type="GO" id="GO:1903833">
    <property type="term" value="P:positive regulation of cellular response to amino acid starvation"/>
    <property type="evidence" value="ECO:0007669"/>
    <property type="project" value="EnsemblFungi"/>
</dbReference>
<evidence type="ECO:0000256" key="9">
    <source>
        <dbReference type="RuleBase" id="RU003814"/>
    </source>
</evidence>
<dbReference type="Pfam" id="PF01008">
    <property type="entry name" value="IF-2B"/>
    <property type="match status" value="1"/>
</dbReference>
<evidence type="ECO:0000256" key="4">
    <source>
        <dbReference type="ARBA" id="ARBA00022540"/>
    </source>
</evidence>
<dbReference type="PANTHER" id="PTHR45860:SF1">
    <property type="entry name" value="TRANSLATION INITIATION FACTOR EIF-2B SUBUNIT ALPHA"/>
    <property type="match status" value="1"/>
</dbReference>
<comment type="subunit">
    <text evidence="8">Component of the translation initiation factor 2B (eIF2B) complex which is a heterodecamer of two sets of five different subunits: alpha, beta, gamma, delta and epsilon. Subunits alpha, beta and delta comprise a regulatory subcomplex and subunits epsilon and gamma comprise a catalytic subcomplex. Within the complex, the hexameric regulatory complex resides at the center, with the two heterodimeric catalytic subcomplexes bound on opposite sides.</text>
</comment>
<gene>
    <name evidence="11" type="ORF">UCRPC4_g01554</name>
</gene>
<proteinExistence type="inferred from homology"/>
<evidence type="ECO:0000256" key="7">
    <source>
        <dbReference type="ARBA" id="ARBA00044236"/>
    </source>
</evidence>
<comment type="subcellular location">
    <subcellularLocation>
        <location evidence="1">Cytoplasm</location>
        <location evidence="1">Cytosol</location>
    </subcellularLocation>
</comment>
<dbReference type="GO" id="GO:1900036">
    <property type="term" value="P:positive regulation of cellular response to heat"/>
    <property type="evidence" value="ECO:0007669"/>
    <property type="project" value="EnsemblFungi"/>
</dbReference>
<reference evidence="11 12" key="1">
    <citation type="submission" date="2015-05" db="EMBL/GenBank/DDBJ databases">
        <title>Distinctive expansion of gene families associated with plant cell wall degradation and secondary metabolism in the genomes of grapevine trunk pathogens.</title>
        <authorList>
            <person name="Lawrence D.P."/>
            <person name="Travadon R."/>
            <person name="Rolshausen P.E."/>
            <person name="Baumgartner K."/>
        </authorList>
    </citation>
    <scope>NUCLEOTIDE SEQUENCE [LARGE SCALE GENOMIC DNA]</scope>
    <source>
        <strain evidence="11">UCRPC4</strain>
    </source>
</reference>
<dbReference type="Proteomes" id="UP000053317">
    <property type="component" value="Unassembled WGS sequence"/>
</dbReference>
<evidence type="ECO:0000256" key="5">
    <source>
        <dbReference type="ARBA" id="ARBA00022917"/>
    </source>
</evidence>